<dbReference type="AlphaFoldDB" id="A0A3D8MCL3"/>
<dbReference type="InterPro" id="IPR038483">
    <property type="entry name" value="YcfL-like_sf"/>
</dbReference>
<organism evidence="2 3">
    <name type="scientific">Alteromonas aestuariivivens</name>
    <dbReference type="NCBI Taxonomy" id="1938339"/>
    <lineage>
        <taxon>Bacteria</taxon>
        <taxon>Pseudomonadati</taxon>
        <taxon>Pseudomonadota</taxon>
        <taxon>Gammaproteobacteria</taxon>
        <taxon>Alteromonadales</taxon>
        <taxon>Alteromonadaceae</taxon>
        <taxon>Alteromonas/Salinimonas group</taxon>
        <taxon>Alteromonas</taxon>
    </lineage>
</organism>
<comment type="caution">
    <text evidence="2">The sequence shown here is derived from an EMBL/GenBank/DDBJ whole genome shotgun (WGS) entry which is preliminary data.</text>
</comment>
<proteinExistence type="predicted"/>
<keyword evidence="1" id="KW-0732">Signal</keyword>
<evidence type="ECO:0000313" key="3">
    <source>
        <dbReference type="Proteomes" id="UP000256561"/>
    </source>
</evidence>
<protein>
    <submittedName>
        <fullName evidence="2">Uncharacterized protein</fullName>
    </submittedName>
</protein>
<keyword evidence="3" id="KW-1185">Reference proteome</keyword>
<feature type="signal peptide" evidence="1">
    <location>
        <begin position="1"/>
        <end position="22"/>
    </location>
</feature>
<dbReference type="OrthoDB" id="6881840at2"/>
<dbReference type="RefSeq" id="WP_115591972.1">
    <property type="nucleotide sequence ID" value="NZ_QRHA01000002.1"/>
</dbReference>
<evidence type="ECO:0000313" key="2">
    <source>
        <dbReference type="EMBL" id="RDV28035.1"/>
    </source>
</evidence>
<accession>A0A3D8MCL3</accession>
<feature type="chain" id="PRO_5017694238" evidence="1">
    <location>
        <begin position="23"/>
        <end position="153"/>
    </location>
</feature>
<gene>
    <name evidence="2" type="ORF">DXV75_03460</name>
</gene>
<dbReference type="EMBL" id="QRHA01000002">
    <property type="protein sequence ID" value="RDV28035.1"/>
    <property type="molecule type" value="Genomic_DNA"/>
</dbReference>
<sequence>MNTNLPKIMLLALLTWLPVSFAQETKIYDDKIEQRREGLSLNKVVFVDHSLNRVELNEKNDTRHQTIKVSLQRAGARRTPTNSLEAWSVLKNHTDYNLQVEGRVSFFDADEIPLDDVTAWKRVYIPANSVATYRDFSINPQAAYFVIELREGL</sequence>
<dbReference type="Pfam" id="PF07233">
    <property type="entry name" value="DUF1425"/>
    <property type="match status" value="1"/>
</dbReference>
<reference evidence="3" key="1">
    <citation type="submission" date="2018-08" db="EMBL/GenBank/DDBJ databases">
        <authorList>
            <person name="Zhang J."/>
            <person name="Du Z.-J."/>
        </authorList>
    </citation>
    <scope>NUCLEOTIDE SEQUENCE [LARGE SCALE GENOMIC DNA]</scope>
    <source>
        <strain evidence="3">KCTC 52655</strain>
    </source>
</reference>
<evidence type="ECO:0000256" key="1">
    <source>
        <dbReference type="SAM" id="SignalP"/>
    </source>
</evidence>
<name>A0A3D8MCL3_9ALTE</name>
<dbReference type="InterPro" id="IPR010824">
    <property type="entry name" value="DUF1425"/>
</dbReference>
<dbReference type="Proteomes" id="UP000256561">
    <property type="component" value="Unassembled WGS sequence"/>
</dbReference>
<dbReference type="Gene3D" id="2.60.40.3230">
    <property type="match status" value="1"/>
</dbReference>